<reference evidence="7" key="1">
    <citation type="journal article" date="2019" name="Int. J. Syst. Evol. Microbiol.">
        <title>The Global Catalogue of Microorganisms (GCM) 10K type strain sequencing project: providing services to taxonomists for standard genome sequencing and annotation.</title>
        <authorList>
            <consortium name="The Broad Institute Genomics Platform"/>
            <consortium name="The Broad Institute Genome Sequencing Center for Infectious Disease"/>
            <person name="Wu L."/>
            <person name="Ma J."/>
        </authorList>
    </citation>
    <scope>NUCLEOTIDE SEQUENCE [LARGE SCALE GENOMIC DNA]</scope>
    <source>
        <strain evidence="7">CECT 8472</strain>
    </source>
</reference>
<gene>
    <name evidence="6" type="ORF">ACFOW6_09325</name>
</gene>
<comment type="caution">
    <text evidence="6">The sequence shown here is derived from an EMBL/GenBank/DDBJ whole genome shotgun (WGS) entry which is preliminary data.</text>
</comment>
<dbReference type="Gene3D" id="3.90.76.10">
    <property type="entry name" value="Dipeptide-binding Protein, Domain 1"/>
    <property type="match status" value="1"/>
</dbReference>
<evidence type="ECO:0000313" key="7">
    <source>
        <dbReference type="Proteomes" id="UP001595799"/>
    </source>
</evidence>
<comment type="similarity">
    <text evidence="2">Belongs to the bacterial solute-binding protein 5 family.</text>
</comment>
<organism evidence="6 7">
    <name type="scientific">Fodinicurvata halophila</name>
    <dbReference type="NCBI Taxonomy" id="1419723"/>
    <lineage>
        <taxon>Bacteria</taxon>
        <taxon>Pseudomonadati</taxon>
        <taxon>Pseudomonadota</taxon>
        <taxon>Alphaproteobacteria</taxon>
        <taxon>Rhodospirillales</taxon>
        <taxon>Rhodovibrionaceae</taxon>
        <taxon>Fodinicurvata</taxon>
    </lineage>
</organism>
<dbReference type="InterPro" id="IPR039424">
    <property type="entry name" value="SBP_5"/>
</dbReference>
<feature type="domain" description="Solute-binding protein family 5" evidence="5">
    <location>
        <begin position="84"/>
        <end position="444"/>
    </location>
</feature>
<dbReference type="EMBL" id="JBHSCW010000003">
    <property type="protein sequence ID" value="MFC4351740.1"/>
    <property type="molecule type" value="Genomic_DNA"/>
</dbReference>
<evidence type="ECO:0000256" key="4">
    <source>
        <dbReference type="SAM" id="SignalP"/>
    </source>
</evidence>
<dbReference type="Gene3D" id="3.40.190.10">
    <property type="entry name" value="Periplasmic binding protein-like II"/>
    <property type="match status" value="1"/>
</dbReference>
<feature type="chain" id="PRO_5047421104" evidence="4">
    <location>
        <begin position="37"/>
        <end position="538"/>
    </location>
</feature>
<evidence type="ECO:0000256" key="3">
    <source>
        <dbReference type="ARBA" id="ARBA00022729"/>
    </source>
</evidence>
<dbReference type="PANTHER" id="PTHR30290">
    <property type="entry name" value="PERIPLASMIC BINDING COMPONENT OF ABC TRANSPORTER"/>
    <property type="match status" value="1"/>
</dbReference>
<accession>A0ABV8UKK9</accession>
<dbReference type="Pfam" id="PF00496">
    <property type="entry name" value="SBP_bac_5"/>
    <property type="match status" value="1"/>
</dbReference>
<evidence type="ECO:0000256" key="1">
    <source>
        <dbReference type="ARBA" id="ARBA00004418"/>
    </source>
</evidence>
<dbReference type="InterPro" id="IPR030678">
    <property type="entry name" value="Peptide/Ni-bd"/>
</dbReference>
<comment type="subcellular location">
    <subcellularLocation>
        <location evidence="1">Periplasm</location>
    </subcellularLocation>
</comment>
<sequence>MTEHYKARTGRMVRRGGVAAAALMAMTMLTPATSVAQDDQETITGVMHSGLRVLDPIITTAHITRNHGYMIYDVLLAQDEDFQPHPQMADWEVSDDNLVYTFTLRDDLVFHDGEPVTSEDVVASLERWGKIDSGGQQIFDVTESLEATDEKTVTWTLSEPFPPMLQVLSKQSARPAFIMPKRVAETPADSNIEEYVGSGPFVFNEEEFDPGQKVVYDKFEDYVPRDEDPNWMAGGKDVKVDRVEWVTMSDMQTAVNALAEGEIDYIEQVEVDLLPILEANPDVTVERRDPLGYQTIGRMNFKHPPFDNEKIRQAALLALSQEDVLATMIGNPEYYELCGSVFGCGTPLEDESGAESLLSGGDPEAAQALLEEAGYDGTPIVLMQPTDVASLDDQPVVAAQAFREAGFEVDMQPMDWQSVVSRRASMDPPDEGGWNIFFTNWQLPEVADPLINPMLNSRGDSAWFGWPEDEHMEDLRSQYIDAASEEERKEIASEIQAYALETVNYIPLGQYFMPQARQNNVVDMIQSPVPVFWNIDKE</sequence>
<dbReference type="SUPFAM" id="SSF53850">
    <property type="entry name" value="Periplasmic binding protein-like II"/>
    <property type="match status" value="1"/>
</dbReference>
<protein>
    <submittedName>
        <fullName evidence="6">ABC transporter substrate-binding protein</fullName>
    </submittedName>
</protein>
<feature type="signal peptide" evidence="4">
    <location>
        <begin position="1"/>
        <end position="36"/>
    </location>
</feature>
<evidence type="ECO:0000259" key="5">
    <source>
        <dbReference type="Pfam" id="PF00496"/>
    </source>
</evidence>
<name>A0ABV8UKK9_9PROT</name>
<dbReference type="InterPro" id="IPR000914">
    <property type="entry name" value="SBP_5_dom"/>
</dbReference>
<keyword evidence="7" id="KW-1185">Reference proteome</keyword>
<dbReference type="Gene3D" id="3.10.105.10">
    <property type="entry name" value="Dipeptide-binding Protein, Domain 3"/>
    <property type="match status" value="1"/>
</dbReference>
<dbReference type="PANTHER" id="PTHR30290:SF38">
    <property type="entry name" value="D,D-DIPEPTIDE-BINDING PERIPLASMIC PROTEIN DDPA-RELATED"/>
    <property type="match status" value="1"/>
</dbReference>
<keyword evidence="3 4" id="KW-0732">Signal</keyword>
<evidence type="ECO:0000313" key="6">
    <source>
        <dbReference type="EMBL" id="MFC4351740.1"/>
    </source>
</evidence>
<evidence type="ECO:0000256" key="2">
    <source>
        <dbReference type="ARBA" id="ARBA00005695"/>
    </source>
</evidence>
<dbReference type="RefSeq" id="WP_382422064.1">
    <property type="nucleotide sequence ID" value="NZ_JBHSCW010000003.1"/>
</dbReference>
<dbReference type="CDD" id="cd08502">
    <property type="entry name" value="PBP2_NikA_DppA_OppA_like_16"/>
    <property type="match status" value="1"/>
</dbReference>
<proteinExistence type="inferred from homology"/>
<dbReference type="PIRSF" id="PIRSF002741">
    <property type="entry name" value="MppA"/>
    <property type="match status" value="1"/>
</dbReference>
<dbReference type="Proteomes" id="UP001595799">
    <property type="component" value="Unassembled WGS sequence"/>
</dbReference>